<evidence type="ECO:0000256" key="2">
    <source>
        <dbReference type="ARBA" id="ARBA00007430"/>
    </source>
</evidence>
<evidence type="ECO:0000256" key="5">
    <source>
        <dbReference type="ARBA" id="ARBA00022989"/>
    </source>
</evidence>
<comment type="similarity">
    <text evidence="2">Belongs to the polysaccharide synthase family.</text>
</comment>
<feature type="transmembrane region" description="Helical" evidence="7">
    <location>
        <begin position="362"/>
        <end position="381"/>
    </location>
</feature>
<evidence type="ECO:0000256" key="4">
    <source>
        <dbReference type="ARBA" id="ARBA00022692"/>
    </source>
</evidence>
<evidence type="ECO:0000313" key="9">
    <source>
        <dbReference type="Proteomes" id="UP000178759"/>
    </source>
</evidence>
<dbReference type="InterPro" id="IPR050833">
    <property type="entry name" value="Poly_Biosynth_Transport"/>
</dbReference>
<feature type="transmembrane region" description="Helical" evidence="7">
    <location>
        <begin position="446"/>
        <end position="466"/>
    </location>
</feature>
<keyword evidence="4 7" id="KW-0812">Transmembrane</keyword>
<feature type="transmembrane region" description="Helical" evidence="7">
    <location>
        <begin position="184"/>
        <end position="203"/>
    </location>
</feature>
<dbReference type="PANTHER" id="PTHR30250:SF10">
    <property type="entry name" value="LIPOPOLYSACCHARIDE BIOSYNTHESIS PROTEIN WZXC"/>
    <property type="match status" value="1"/>
</dbReference>
<feature type="transmembrane region" description="Helical" evidence="7">
    <location>
        <begin position="387"/>
        <end position="408"/>
    </location>
</feature>
<evidence type="ECO:0000256" key="6">
    <source>
        <dbReference type="ARBA" id="ARBA00023136"/>
    </source>
</evidence>
<dbReference type="Proteomes" id="UP000178759">
    <property type="component" value="Unassembled WGS sequence"/>
</dbReference>
<dbReference type="STRING" id="1798392.A3A79_04605"/>
<sequence>MQDIDIALIKRKSITGIIAFTSRTFFLQIVAFAGTFLLTIFLSPASFGLFYIVSAIIAFLGYFSDIGLAAALVQKKEDLHREDLVTTFTIQQVLVGIMVILAVAASGPVASFYRLDESGILLYQALVAGFFLSSLKTIPSILLERSLDFQKLVIPTMVETLLFYIVAVILAWKGFGVTSFTWAVLARGVSGLVVMYLIAPWKIGWGFSKKSARSLLHFGVPFQLNSFLALIKDDLMIVFLGKVLPLSHVGYLGWAKKWAEVPLRLIMDSVIRVTFPAFSRIQHDIKVLGSALEKTLFGLAATIFPITIALIFFIKPLIAVIPKYEKWEPAVFAFYLFAVTSAIASLSTPLTNAFNAVGKIKITLGLMIFWTISTWILTVALLPSQGFLAFAIATFLVSFSIVAVIQLMKKIAPFQFMSAIKIPLLSCFVQILWYTLFLRISPLSLWQLIIIGGSGVILYAGLVWTFERERIAGLLSKKHS</sequence>
<feature type="transmembrane region" description="Helical" evidence="7">
    <location>
        <begin position="121"/>
        <end position="143"/>
    </location>
</feature>
<dbReference type="GO" id="GO:0005886">
    <property type="term" value="C:plasma membrane"/>
    <property type="evidence" value="ECO:0007669"/>
    <property type="project" value="UniProtKB-SubCell"/>
</dbReference>
<evidence type="ECO:0000256" key="3">
    <source>
        <dbReference type="ARBA" id="ARBA00022475"/>
    </source>
</evidence>
<keyword evidence="3" id="KW-1003">Cell membrane</keyword>
<evidence type="ECO:0000313" key="8">
    <source>
        <dbReference type="EMBL" id="OGG24436.1"/>
    </source>
</evidence>
<gene>
    <name evidence="8" type="ORF">A3A79_04605</name>
</gene>
<proteinExistence type="inferred from homology"/>
<organism evidence="8 9">
    <name type="scientific">Candidatus Gottesmanbacteria bacterium RIFCSPLOWO2_01_FULL_43_11b</name>
    <dbReference type="NCBI Taxonomy" id="1798392"/>
    <lineage>
        <taxon>Bacteria</taxon>
        <taxon>Candidatus Gottesmaniibacteriota</taxon>
    </lineage>
</organism>
<keyword evidence="6 7" id="KW-0472">Membrane</keyword>
<keyword evidence="5 7" id="KW-1133">Transmembrane helix</keyword>
<dbReference type="PANTHER" id="PTHR30250">
    <property type="entry name" value="PST FAMILY PREDICTED COLANIC ACID TRANSPORTER"/>
    <property type="match status" value="1"/>
</dbReference>
<accession>A0A1F6AIH7</accession>
<comment type="caution">
    <text evidence="8">The sequence shown here is derived from an EMBL/GenBank/DDBJ whole genome shotgun (WGS) entry which is preliminary data.</text>
</comment>
<comment type="subcellular location">
    <subcellularLocation>
        <location evidence="1">Cell membrane</location>
        <topology evidence="1">Multi-pass membrane protein</topology>
    </subcellularLocation>
</comment>
<dbReference type="AlphaFoldDB" id="A0A1F6AIH7"/>
<evidence type="ECO:0000256" key="7">
    <source>
        <dbReference type="SAM" id="Phobius"/>
    </source>
</evidence>
<name>A0A1F6AIH7_9BACT</name>
<feature type="transmembrane region" description="Helical" evidence="7">
    <location>
        <begin position="296"/>
        <end position="318"/>
    </location>
</feature>
<dbReference type="Pfam" id="PF13440">
    <property type="entry name" value="Polysacc_synt_3"/>
    <property type="match status" value="1"/>
</dbReference>
<feature type="transmembrane region" description="Helical" evidence="7">
    <location>
        <begin position="48"/>
        <end position="73"/>
    </location>
</feature>
<protein>
    <recommendedName>
        <fullName evidence="10">Polysaccharide biosynthesis protein C-terminal domain-containing protein</fullName>
    </recommendedName>
</protein>
<reference evidence="8 9" key="1">
    <citation type="journal article" date="2016" name="Nat. Commun.">
        <title>Thousands of microbial genomes shed light on interconnected biogeochemical processes in an aquifer system.</title>
        <authorList>
            <person name="Anantharaman K."/>
            <person name="Brown C.T."/>
            <person name="Hug L.A."/>
            <person name="Sharon I."/>
            <person name="Castelle C.J."/>
            <person name="Probst A.J."/>
            <person name="Thomas B.C."/>
            <person name="Singh A."/>
            <person name="Wilkins M.J."/>
            <person name="Karaoz U."/>
            <person name="Brodie E.L."/>
            <person name="Williams K.H."/>
            <person name="Hubbard S.S."/>
            <person name="Banfield J.F."/>
        </authorList>
    </citation>
    <scope>NUCLEOTIDE SEQUENCE [LARGE SCALE GENOMIC DNA]</scope>
</reference>
<evidence type="ECO:0008006" key="10">
    <source>
        <dbReference type="Google" id="ProtNLM"/>
    </source>
</evidence>
<feature type="transmembrane region" description="Helical" evidence="7">
    <location>
        <begin position="420"/>
        <end position="440"/>
    </location>
</feature>
<feature type="transmembrane region" description="Helical" evidence="7">
    <location>
        <begin position="20"/>
        <end position="42"/>
    </location>
</feature>
<dbReference type="EMBL" id="MFJV01000001">
    <property type="protein sequence ID" value="OGG24436.1"/>
    <property type="molecule type" value="Genomic_DNA"/>
</dbReference>
<feature type="transmembrane region" description="Helical" evidence="7">
    <location>
        <begin position="330"/>
        <end position="350"/>
    </location>
</feature>
<evidence type="ECO:0000256" key="1">
    <source>
        <dbReference type="ARBA" id="ARBA00004651"/>
    </source>
</evidence>
<feature type="transmembrane region" description="Helical" evidence="7">
    <location>
        <begin position="93"/>
        <end position="115"/>
    </location>
</feature>